<proteinExistence type="predicted"/>
<accession>A0CAB1</accession>
<name>A0CAB1_PARTE</name>
<dbReference type="GeneID" id="5020913"/>
<dbReference type="EMBL" id="CT868054">
    <property type="protein sequence ID" value="CAK67728.1"/>
    <property type="molecule type" value="Genomic_DNA"/>
</dbReference>
<dbReference type="KEGG" id="ptm:GSPATT00036508001"/>
<evidence type="ECO:0000313" key="2">
    <source>
        <dbReference type="Proteomes" id="UP000000600"/>
    </source>
</evidence>
<protein>
    <submittedName>
        <fullName evidence="1">Uncharacterized protein</fullName>
    </submittedName>
</protein>
<organism evidence="1 2">
    <name type="scientific">Paramecium tetraurelia</name>
    <dbReference type="NCBI Taxonomy" id="5888"/>
    <lineage>
        <taxon>Eukaryota</taxon>
        <taxon>Sar</taxon>
        <taxon>Alveolata</taxon>
        <taxon>Ciliophora</taxon>
        <taxon>Intramacronucleata</taxon>
        <taxon>Oligohymenophorea</taxon>
        <taxon>Peniculida</taxon>
        <taxon>Parameciidae</taxon>
        <taxon>Paramecium</taxon>
    </lineage>
</organism>
<sequence>MKFINRCLYKFSVNVIRDQIYEFDKSAISLSVRINSLKDFNDFQKLRDLKIHRIIYNLNDQAELMEFLAEHNDECIKKIFDPSFFIFRGVSVDVPTILRDGNFRKLEQKALLQICQHLFKLKTDQNKTQFQVFMVYMIILFLCSKTRWKHQQRGREELDDLQSVIENSFNFEVNHVLSYNPKFTYDLLFKLANQQKTLKSVNFNIYRYANPQQSELDQNREILATLYQHVDEQYNTIFLKNFIFEDKFIKQQNLSEGIVSYSHLVDMLKLMHFRGSLVFEYNKNLERNVEFIDQLLQSSKYILSDKYKLGEEHESHIVEGDTMPPIDV</sequence>
<dbReference type="OrthoDB" id="291809at2759"/>
<evidence type="ECO:0000313" key="1">
    <source>
        <dbReference type="EMBL" id="CAK67728.1"/>
    </source>
</evidence>
<dbReference type="Proteomes" id="UP000000600">
    <property type="component" value="Unassembled WGS sequence"/>
</dbReference>
<dbReference type="AlphaFoldDB" id="A0CAB1"/>
<gene>
    <name evidence="1" type="ORF">GSPATT00036508001</name>
</gene>
<reference evidence="1 2" key="1">
    <citation type="journal article" date="2006" name="Nature">
        <title>Global trends of whole-genome duplications revealed by the ciliate Paramecium tetraurelia.</title>
        <authorList>
            <consortium name="Genoscope"/>
            <person name="Aury J.-M."/>
            <person name="Jaillon O."/>
            <person name="Duret L."/>
            <person name="Noel B."/>
            <person name="Jubin C."/>
            <person name="Porcel B.M."/>
            <person name="Segurens B."/>
            <person name="Daubin V."/>
            <person name="Anthouard V."/>
            <person name="Aiach N."/>
            <person name="Arnaiz O."/>
            <person name="Billaut A."/>
            <person name="Beisson J."/>
            <person name="Blanc I."/>
            <person name="Bouhouche K."/>
            <person name="Camara F."/>
            <person name="Duharcourt S."/>
            <person name="Guigo R."/>
            <person name="Gogendeau D."/>
            <person name="Katinka M."/>
            <person name="Keller A.-M."/>
            <person name="Kissmehl R."/>
            <person name="Klotz C."/>
            <person name="Koll F."/>
            <person name="Le Moue A."/>
            <person name="Lepere C."/>
            <person name="Malinsky S."/>
            <person name="Nowacki M."/>
            <person name="Nowak J.K."/>
            <person name="Plattner H."/>
            <person name="Poulain J."/>
            <person name="Ruiz F."/>
            <person name="Serrano V."/>
            <person name="Zagulski M."/>
            <person name="Dessen P."/>
            <person name="Betermier M."/>
            <person name="Weissenbach J."/>
            <person name="Scarpelli C."/>
            <person name="Schachter V."/>
            <person name="Sperling L."/>
            <person name="Meyer E."/>
            <person name="Cohen J."/>
            <person name="Wincker P."/>
        </authorList>
    </citation>
    <scope>NUCLEOTIDE SEQUENCE [LARGE SCALE GENOMIC DNA]</scope>
    <source>
        <strain evidence="1 2">Stock d4-2</strain>
    </source>
</reference>
<dbReference type="InParanoid" id="A0CAB1"/>
<keyword evidence="2" id="KW-1185">Reference proteome</keyword>
<dbReference type="RefSeq" id="XP_001435125.1">
    <property type="nucleotide sequence ID" value="XM_001435088.1"/>
</dbReference>
<dbReference type="OMA" id="EHNDACI"/>
<dbReference type="HOGENOM" id="CLU_848530_0_0_1"/>